<gene>
    <name evidence="3" type="primary">LOC102805733</name>
</gene>
<dbReference type="InterPro" id="IPR012337">
    <property type="entry name" value="RNaseH-like_sf"/>
</dbReference>
<name>A0ABM0MIG6_SACKO</name>
<dbReference type="GeneID" id="102805733"/>
<keyword evidence="2" id="KW-1185">Reference proteome</keyword>
<dbReference type="InterPro" id="IPR008906">
    <property type="entry name" value="HATC_C_dom"/>
</dbReference>
<dbReference type="SUPFAM" id="SSF53098">
    <property type="entry name" value="Ribonuclease H-like"/>
    <property type="match status" value="1"/>
</dbReference>
<dbReference type="PANTHER" id="PTHR46880">
    <property type="entry name" value="RAS-ASSOCIATING DOMAIN-CONTAINING PROTEIN"/>
    <property type="match status" value="1"/>
</dbReference>
<evidence type="ECO:0000313" key="3">
    <source>
        <dbReference type="RefSeq" id="XP_006819807.1"/>
    </source>
</evidence>
<sequence length="247" mass="28014">MLSDVLPHLSRLSLLFQKQSIDVTLLETVVSSTIITINQLLTNEGQHTQNIDQYIEEYLSAHDIVVSQHKKDKFKSEVYSKYTAGVCTNLEDRFPDISLISAFSIFDPSTVNGVGNEEKVETLAEHYNLDAEQTSREYDLIKVAMENTYHDKSYQDMMKIIITSYKDLTPNLYKLAAIALTIPVSTADCERGFSVVSRIKTKLRNRLSEKIIKILLFISTEGPDIQDFNFSAAAANWASAKERRIHI</sequence>
<dbReference type="PANTHER" id="PTHR46880:SF5">
    <property type="entry name" value="DUF4371 DOMAIN-CONTAINING PROTEIN"/>
    <property type="match status" value="1"/>
</dbReference>
<reference evidence="3" key="1">
    <citation type="submission" date="2025-08" db="UniProtKB">
        <authorList>
            <consortium name="RefSeq"/>
        </authorList>
    </citation>
    <scope>IDENTIFICATION</scope>
    <source>
        <tissue evidence="3">Testes</tissue>
    </source>
</reference>
<dbReference type="RefSeq" id="XP_006819807.1">
    <property type="nucleotide sequence ID" value="XM_006819744.1"/>
</dbReference>
<accession>A0ABM0MIG6</accession>
<feature type="domain" description="HAT C-terminal dimerisation" evidence="1">
    <location>
        <begin position="164"/>
        <end position="219"/>
    </location>
</feature>
<proteinExistence type="predicted"/>
<evidence type="ECO:0000259" key="1">
    <source>
        <dbReference type="Pfam" id="PF05699"/>
    </source>
</evidence>
<dbReference type="Proteomes" id="UP000694865">
    <property type="component" value="Unplaced"/>
</dbReference>
<organism evidence="2 3">
    <name type="scientific">Saccoglossus kowalevskii</name>
    <name type="common">Acorn worm</name>
    <dbReference type="NCBI Taxonomy" id="10224"/>
    <lineage>
        <taxon>Eukaryota</taxon>
        <taxon>Metazoa</taxon>
        <taxon>Hemichordata</taxon>
        <taxon>Enteropneusta</taxon>
        <taxon>Harrimaniidae</taxon>
        <taxon>Saccoglossus</taxon>
    </lineage>
</organism>
<protein>
    <submittedName>
        <fullName evidence="3">Uncharacterized protein LOC102805733</fullName>
    </submittedName>
</protein>
<dbReference type="Pfam" id="PF05699">
    <property type="entry name" value="Dimer_Tnp_hAT"/>
    <property type="match status" value="1"/>
</dbReference>
<evidence type="ECO:0000313" key="2">
    <source>
        <dbReference type="Proteomes" id="UP000694865"/>
    </source>
</evidence>